<evidence type="ECO:0000256" key="1">
    <source>
        <dbReference type="SAM" id="MobiDB-lite"/>
    </source>
</evidence>
<dbReference type="Pfam" id="PF01847">
    <property type="entry name" value="VHL"/>
    <property type="match status" value="1"/>
</dbReference>
<name>A0A836B7A3_9CHLO</name>
<feature type="region of interest" description="Disordered" evidence="1">
    <location>
        <begin position="159"/>
        <end position="191"/>
    </location>
</feature>
<gene>
    <name evidence="3" type="ORF">HYH02_005133</name>
</gene>
<dbReference type="InterPro" id="IPR024053">
    <property type="entry name" value="VHL_beta_dom"/>
</dbReference>
<reference evidence="3" key="1">
    <citation type="journal article" date="2020" name="bioRxiv">
        <title>Comparative genomics of Chlamydomonas.</title>
        <authorList>
            <person name="Craig R.J."/>
            <person name="Hasan A.R."/>
            <person name="Ness R.W."/>
            <person name="Keightley P.D."/>
        </authorList>
    </citation>
    <scope>NUCLEOTIDE SEQUENCE</scope>
    <source>
        <strain evidence="3">CCAP 11/173</strain>
    </source>
</reference>
<dbReference type="InterPro" id="IPR037140">
    <property type="entry name" value="VHL_beta_dom_sf"/>
</dbReference>
<feature type="compositionally biased region" description="Low complexity" evidence="1">
    <location>
        <begin position="165"/>
        <end position="188"/>
    </location>
</feature>
<organism evidence="3 4">
    <name type="scientific">Chlamydomonas schloesseri</name>
    <dbReference type="NCBI Taxonomy" id="2026947"/>
    <lineage>
        <taxon>Eukaryota</taxon>
        <taxon>Viridiplantae</taxon>
        <taxon>Chlorophyta</taxon>
        <taxon>core chlorophytes</taxon>
        <taxon>Chlorophyceae</taxon>
        <taxon>CS clade</taxon>
        <taxon>Chlamydomonadales</taxon>
        <taxon>Chlamydomonadaceae</taxon>
        <taxon>Chlamydomonas</taxon>
    </lineage>
</organism>
<feature type="domain" description="von Hippel-Lindau disease tumour suppressor beta" evidence="2">
    <location>
        <begin position="33"/>
        <end position="93"/>
    </location>
</feature>
<accession>A0A836B7A3</accession>
<protein>
    <recommendedName>
        <fullName evidence="2">von Hippel-Lindau disease tumour suppressor beta domain-containing protein</fullName>
    </recommendedName>
</protein>
<comment type="caution">
    <text evidence="3">The sequence shown here is derived from an EMBL/GenBank/DDBJ whole genome shotgun (WGS) entry which is preliminary data.</text>
</comment>
<proteinExistence type="predicted"/>
<evidence type="ECO:0000313" key="4">
    <source>
        <dbReference type="Proteomes" id="UP000613740"/>
    </source>
</evidence>
<evidence type="ECO:0000313" key="3">
    <source>
        <dbReference type="EMBL" id="KAG2449600.1"/>
    </source>
</evidence>
<dbReference type="InterPro" id="IPR036208">
    <property type="entry name" value="VHL_sf"/>
</dbReference>
<evidence type="ECO:0000259" key="2">
    <source>
        <dbReference type="Pfam" id="PF01847"/>
    </source>
</evidence>
<dbReference type="Gene3D" id="2.60.40.780">
    <property type="entry name" value="von Hippel-Lindau disease tumour suppressor, beta domain"/>
    <property type="match status" value="1"/>
</dbReference>
<dbReference type="Proteomes" id="UP000613740">
    <property type="component" value="Unassembled WGS sequence"/>
</dbReference>
<dbReference type="EMBL" id="JAEHOD010000013">
    <property type="protein sequence ID" value="KAG2449600.1"/>
    <property type="molecule type" value="Genomic_DNA"/>
</dbReference>
<keyword evidence="4" id="KW-1185">Reference proteome</keyword>
<dbReference type="OrthoDB" id="545062at2759"/>
<dbReference type="SUPFAM" id="SSF49468">
    <property type="entry name" value="VHL"/>
    <property type="match status" value="1"/>
</dbReference>
<sequence length="481" mass="52106">MAEPAAEVAIPELLQPADSPREHHFYFTDGDKVASIHSRFRVNLVLTNRTKSEVEVLWVDFEGYECSYGFIEPEESILLYTYLTHPWVFRSKEHAIGDLVVDGSPVCWPSPSHKLKDVMEAPWRAWDPASHVVHFKPKFPQFAAEVRQLLLAYNAQHKRPGSCRSSAGGDDSAVGGRKSRRSSSTGGSEPEFGCCGELWTNPCQQDVADYKPSSLPVPEPQGHGSLGSLPYDLVLKIISHLAPPLRMELPVVKESVDMLPPGLGQGTAQAVVHTAALLLGPRPPPPPVAGDADAWFAAAHLVQRAGGGPAGMQQLPPAAPAGPLAAGVAIAGATALLIGAAQLGQHAVVAQAVAAAAKPAVPLPASTHEVLQYVEALALANAAITRRERMALQQDQEATALWRYVQARKAARERCAKDREALQQPSVVAARSHERQVRLAPWPLQPGMFDPIGVQWHEQLAHELEQVELQEQEDLDEVQDE</sequence>
<dbReference type="AlphaFoldDB" id="A0A836B7A3"/>